<dbReference type="InterPro" id="IPR038084">
    <property type="entry name" value="PduO/GlcC-like_sf"/>
</dbReference>
<dbReference type="RefSeq" id="WP_183337362.1">
    <property type="nucleotide sequence ID" value="NZ_JACHZG010000001.1"/>
</dbReference>
<reference evidence="1 2" key="1">
    <citation type="submission" date="2020-08" db="EMBL/GenBank/DDBJ databases">
        <title>Sequencing the genomes of 1000 actinobacteria strains.</title>
        <authorList>
            <person name="Klenk H.-P."/>
        </authorList>
    </citation>
    <scope>NUCLEOTIDE SEQUENCE [LARGE SCALE GENOMIC DNA]</scope>
    <source>
        <strain evidence="1 2">DSM 11053</strain>
    </source>
</reference>
<dbReference type="Gene3D" id="3.30.450.150">
    <property type="entry name" value="Haem-degrading domain"/>
    <property type="match status" value="1"/>
</dbReference>
<dbReference type="Proteomes" id="UP000565572">
    <property type="component" value="Unassembled WGS sequence"/>
</dbReference>
<sequence>MPDEPDFATFTHDDSWRLGSALVAMCRAESLPVTISIHLGEQRAFHAALPGTSADNDAWAMRKTRVVRHFDRSSHEVGQAYVGADPALFHAAFGLPAGEYAPTGGAVPIRVQGAMVGVLAVSGLASIDDHQRALGALRTAATAQASPG</sequence>
<dbReference type="SUPFAM" id="SSF143744">
    <property type="entry name" value="GlcG-like"/>
    <property type="match status" value="1"/>
</dbReference>
<evidence type="ECO:0000313" key="2">
    <source>
        <dbReference type="Proteomes" id="UP000565572"/>
    </source>
</evidence>
<dbReference type="PANTHER" id="PTHR28255:SF1">
    <property type="entry name" value="UPF0303 PROTEIN YBR137W"/>
    <property type="match status" value="1"/>
</dbReference>
<organism evidence="1 2">
    <name type="scientific">Microlunatus antarcticus</name>
    <dbReference type="NCBI Taxonomy" id="53388"/>
    <lineage>
        <taxon>Bacteria</taxon>
        <taxon>Bacillati</taxon>
        <taxon>Actinomycetota</taxon>
        <taxon>Actinomycetes</taxon>
        <taxon>Propionibacteriales</taxon>
        <taxon>Propionibacteriaceae</taxon>
        <taxon>Microlunatus</taxon>
    </lineage>
</organism>
<evidence type="ECO:0000313" key="1">
    <source>
        <dbReference type="EMBL" id="MBB3326410.1"/>
    </source>
</evidence>
<dbReference type="AlphaFoldDB" id="A0A7W5JUE9"/>
<gene>
    <name evidence="1" type="ORF">FHX39_001354</name>
</gene>
<dbReference type="PANTHER" id="PTHR28255">
    <property type="match status" value="1"/>
</dbReference>
<dbReference type="Pfam" id="PF03928">
    <property type="entry name" value="HbpS-like"/>
    <property type="match status" value="1"/>
</dbReference>
<comment type="caution">
    <text evidence="1">The sequence shown here is derived from an EMBL/GenBank/DDBJ whole genome shotgun (WGS) entry which is preliminary data.</text>
</comment>
<protein>
    <submittedName>
        <fullName evidence="1">Uncharacterized protein (UPF0303 family)</fullName>
    </submittedName>
</protein>
<dbReference type="InterPro" id="IPR010371">
    <property type="entry name" value="YBR137W-like"/>
</dbReference>
<proteinExistence type="predicted"/>
<name>A0A7W5JUE9_9ACTN</name>
<dbReference type="InterPro" id="IPR005624">
    <property type="entry name" value="PduO/GlcC-like"/>
</dbReference>
<dbReference type="EMBL" id="JACHZG010000001">
    <property type="protein sequence ID" value="MBB3326410.1"/>
    <property type="molecule type" value="Genomic_DNA"/>
</dbReference>
<keyword evidence="2" id="KW-1185">Reference proteome</keyword>
<accession>A0A7W5JUE9</accession>